<dbReference type="AlphaFoldDB" id="A0A1Y3GH65"/>
<evidence type="ECO:0000313" key="2">
    <source>
        <dbReference type="Proteomes" id="UP000195137"/>
    </source>
</evidence>
<evidence type="ECO:0000313" key="1">
    <source>
        <dbReference type="EMBL" id="OUJ18716.1"/>
    </source>
</evidence>
<dbReference type="EMBL" id="MRZU01000003">
    <property type="protein sequence ID" value="OUJ18716.1"/>
    <property type="molecule type" value="Genomic_DNA"/>
</dbReference>
<protein>
    <submittedName>
        <fullName evidence="1">Uncharacterized protein</fullName>
    </submittedName>
</protein>
<dbReference type="RefSeq" id="WP_086636783.1">
    <property type="nucleotide sequence ID" value="NZ_MRZU01000003.1"/>
</dbReference>
<keyword evidence="2" id="KW-1185">Reference proteome</keyword>
<proteinExistence type="predicted"/>
<sequence>MIEVGCPTCGKTNECEITEKPFEDPVTCCTWIFIGILPEEPRVHEYRPTDVVENCQSLIVHSGGKGEIFAVNKEEAIEYNENL</sequence>
<reference evidence="1 2" key="1">
    <citation type="submission" date="2016-12" db="EMBL/GenBank/DDBJ databases">
        <title>Discovery of methanogenic haloarchaea.</title>
        <authorList>
            <person name="Sorokin D.Y."/>
            <person name="Makarova K.S."/>
            <person name="Abbas B."/>
            <person name="Ferrer M."/>
            <person name="Golyshin P.N."/>
        </authorList>
    </citation>
    <scope>NUCLEOTIDE SEQUENCE [LARGE SCALE GENOMIC DNA]</scope>
    <source>
        <strain evidence="1">AMET1</strain>
    </source>
</reference>
<accession>A0A1Y3GH65</accession>
<organism evidence="1 2">
    <name type="scientific">Methanonatronarchaeum thermophilum</name>
    <dbReference type="NCBI Taxonomy" id="1927129"/>
    <lineage>
        <taxon>Archaea</taxon>
        <taxon>Methanobacteriati</taxon>
        <taxon>Methanobacteriota</taxon>
        <taxon>Methanonatronarchaeia</taxon>
        <taxon>Methanonatronarchaeales</taxon>
        <taxon>Methanonatronarchaeaceae</taxon>
        <taxon>Methanonatronarchaeum</taxon>
    </lineage>
</organism>
<comment type="caution">
    <text evidence="1">The sequence shown here is derived from an EMBL/GenBank/DDBJ whole genome shotgun (WGS) entry which is preliminary data.</text>
</comment>
<gene>
    <name evidence="1" type="ORF">AMET1_0366</name>
</gene>
<dbReference type="Proteomes" id="UP000195137">
    <property type="component" value="Unassembled WGS sequence"/>
</dbReference>
<name>A0A1Y3GH65_9EURY</name>